<keyword evidence="6" id="KW-1185">Reference proteome</keyword>
<dbReference type="EMBL" id="AP024355">
    <property type="protein sequence ID" value="BCR04915.1"/>
    <property type="molecule type" value="Genomic_DNA"/>
</dbReference>
<evidence type="ECO:0000259" key="4">
    <source>
        <dbReference type="Pfam" id="PF13193"/>
    </source>
</evidence>
<protein>
    <submittedName>
        <fullName evidence="5">AMP-binding protein</fullName>
    </submittedName>
</protein>
<organism evidence="5 6">
    <name type="scientific">Desulfuromonas versatilis</name>
    <dbReference type="NCBI Taxonomy" id="2802975"/>
    <lineage>
        <taxon>Bacteria</taxon>
        <taxon>Pseudomonadati</taxon>
        <taxon>Thermodesulfobacteriota</taxon>
        <taxon>Desulfuromonadia</taxon>
        <taxon>Desulfuromonadales</taxon>
        <taxon>Desulfuromonadaceae</taxon>
        <taxon>Desulfuromonas</taxon>
    </lineage>
</organism>
<gene>
    <name evidence="5" type="ORF">DESUT3_19840</name>
</gene>
<dbReference type="Pfam" id="PF00501">
    <property type="entry name" value="AMP-binding"/>
    <property type="match status" value="1"/>
</dbReference>
<dbReference type="InterPro" id="IPR045851">
    <property type="entry name" value="AMP-bd_C_sf"/>
</dbReference>
<proteinExistence type="inferred from homology"/>
<evidence type="ECO:0000313" key="6">
    <source>
        <dbReference type="Proteomes" id="UP001319827"/>
    </source>
</evidence>
<keyword evidence="2" id="KW-0436">Ligase</keyword>
<dbReference type="InterPro" id="IPR025110">
    <property type="entry name" value="AMP-bd_C"/>
</dbReference>
<sequence>MFFVSFVVKIFFDSQETMTMTQKLHFTLGTLLEDTARRFPEREALVYPERGLRLSYRELDEQCSRVAKGLLALGVNKGDHLALWATNIPEWVVLMFAAGRIGAVLVTVDTNCQAAELEYALRQSDASLLLMSRGVKDTDYSQVLTQVIPEFPQAAATNLASAKLPKLKRVIFLGEPAPCGALSYQDLQRLGEKVTDRSLAEAQRNASPDDVANIQFTSAAAGIPKGVMLTHYQIINNAFRVARRLKFSERDRLCIPVPFFHCFGCVLGILGCVTHGAAMIPLETYSTEALLRAVSAERCTSLFGVPTMFIAALDHPEFSRYEMGSMRTGIMAGAPCPIEAMNRVIKDMHAREVTIGYGQTEAAPIITQTETDDPVQLRVSTVGRPLPGVEVRIIDPATGNACPPGQSGEICARGDMVMHGYYKMPEETARTIDAEGWLHTGDLAVMDANGYYRITGRLKKMIIRGGQNIYPAEVEQFLQTHPGIAEVRVYGKPDPKLGEIVAADVKLAKDGGCSAEDIRRFCEGRIARYKIPAVINMID</sequence>
<name>A0ABN6DY22_9BACT</name>
<reference evidence="5 6" key="2">
    <citation type="journal article" date="2021" name="Int. J. Syst. Evol. Microbiol.">
        <title>Isolation and Polyphasic Characterization of Desulfuromonas versatilis sp. Nov., an Electrogenic Bacteria Capable of Versatile Metabolism Isolated from a Graphene Oxide-Reducing Enrichment Culture.</title>
        <authorList>
            <person name="Xie L."/>
            <person name="Yoshida N."/>
            <person name="Ishii S."/>
            <person name="Meng L."/>
        </authorList>
    </citation>
    <scope>NUCLEOTIDE SEQUENCE [LARGE SCALE GENOMIC DNA]</scope>
    <source>
        <strain evidence="5 6">NIT-T3</strain>
    </source>
</reference>
<dbReference type="Proteomes" id="UP001319827">
    <property type="component" value="Chromosome"/>
</dbReference>
<dbReference type="InterPro" id="IPR042099">
    <property type="entry name" value="ANL_N_sf"/>
</dbReference>
<accession>A0ABN6DY22</accession>
<dbReference type="SUPFAM" id="SSF56801">
    <property type="entry name" value="Acetyl-CoA synthetase-like"/>
    <property type="match status" value="1"/>
</dbReference>
<dbReference type="PANTHER" id="PTHR43201:SF5">
    <property type="entry name" value="MEDIUM-CHAIN ACYL-COA LIGASE ACSF2, MITOCHONDRIAL"/>
    <property type="match status" value="1"/>
</dbReference>
<evidence type="ECO:0000256" key="2">
    <source>
        <dbReference type="ARBA" id="ARBA00022598"/>
    </source>
</evidence>
<evidence type="ECO:0000256" key="1">
    <source>
        <dbReference type="ARBA" id="ARBA00006432"/>
    </source>
</evidence>
<evidence type="ECO:0000259" key="3">
    <source>
        <dbReference type="Pfam" id="PF00501"/>
    </source>
</evidence>
<dbReference type="Gene3D" id="3.40.50.12780">
    <property type="entry name" value="N-terminal domain of ligase-like"/>
    <property type="match status" value="1"/>
</dbReference>
<feature type="domain" description="AMP-dependent synthetase/ligase" evidence="3">
    <location>
        <begin position="32"/>
        <end position="422"/>
    </location>
</feature>
<dbReference type="Pfam" id="PF13193">
    <property type="entry name" value="AMP-binding_C"/>
    <property type="match status" value="1"/>
</dbReference>
<dbReference type="Gene3D" id="3.30.300.30">
    <property type="match status" value="1"/>
</dbReference>
<dbReference type="InterPro" id="IPR000873">
    <property type="entry name" value="AMP-dep_synth/lig_dom"/>
</dbReference>
<feature type="domain" description="AMP-binding enzyme C-terminal" evidence="4">
    <location>
        <begin position="473"/>
        <end position="537"/>
    </location>
</feature>
<comment type="similarity">
    <text evidence="1">Belongs to the ATP-dependent AMP-binding enzyme family.</text>
</comment>
<reference evidence="5 6" key="1">
    <citation type="journal article" date="2016" name="C (Basel)">
        <title>Selective Growth of and Electricity Production by Marine Exoelectrogenic Bacteria in Self-Aggregated Hydrogel of Microbially Reduced Graphene Oxide.</title>
        <authorList>
            <person name="Yoshida N."/>
            <person name="Goto Y."/>
            <person name="Miyata Y."/>
        </authorList>
    </citation>
    <scope>NUCLEOTIDE SEQUENCE [LARGE SCALE GENOMIC DNA]</scope>
    <source>
        <strain evidence="5 6">NIT-T3</strain>
    </source>
</reference>
<evidence type="ECO:0000313" key="5">
    <source>
        <dbReference type="EMBL" id="BCR04915.1"/>
    </source>
</evidence>
<dbReference type="PANTHER" id="PTHR43201">
    <property type="entry name" value="ACYL-COA SYNTHETASE"/>
    <property type="match status" value="1"/>
</dbReference>